<name>A0A2S5DM99_9BURK</name>
<feature type="coiled-coil region" evidence="1">
    <location>
        <begin position="732"/>
        <end position="771"/>
    </location>
</feature>
<sequence length="856" mass="94858">MGFVARDGAFERTNLKFSLSEIQAHFPRAKSREIALADILYVPQLPSSMGDSPDHRDTASPSETDIADSPRFGHEPADADAVEVDANASDEVEKFEFASTRKAGRRPSATALLHLIQTEQREWRYNLDMMHYEGSHLGRLHGSSEIFHTREAAMSNALGLLVRDQQSILAPNAGSMVTDGQRKAARELLLWAYEVALPAHKHFTLQSGTYAGWHRAEVSDGPFKGTYGVGFNLDAARENLRLRIERRLHPADAAARPIGENRDGGALFEDNFGTRSLILDGKRRSERLVMTSAGPRLDVDDRSVEFLTKDELQQMRGTIQDAAADHPEKVRVGEGTDGKRVDALVDEVPIHFEIASPHETVAYAHIDGDWRRLGEAWPARPTDSELRIALRAAALPSTSMELDGKQLVESINAEIDAENNATTDPSVRRPLLPEDLDIRRIDALSLEVRFQAPALPFAVRVEQTSPGVYRSLAGSAASSPRLSLSRAMEWAAGYLVDQRIAYEHERQLVESPFAEYVVDAESFEAFFGASRDAEESMDRIREYAAAAQSLPEDQLRNALSNGRLFYADLPDDLTATWVDGHMLELGISGPTSGIAVRLRASAPVDAAARPLVAAGAIGTGLRTLEAERAWQKTKASRSDGGASLDRIAQDYATFLREKMPSHHSGHVGVMHRQFAIAIVDREVDYLLSWIARAPGQNDLSKRFFAQETGVKLPRTARDIKWAVYAWAGFELQEAQRIDADKAERKAAKLKADGVARELEHLERSLQATQVRHNGVVKSTKAFLDEVMSEGFTLLETHRVGAVNRYRLVHEAEERCYALRGSQVDYVRHALAKKLALEDEPAPELTMSVRPPAPFQR</sequence>
<evidence type="ECO:0000256" key="2">
    <source>
        <dbReference type="SAM" id="MobiDB-lite"/>
    </source>
</evidence>
<evidence type="ECO:0000313" key="3">
    <source>
        <dbReference type="EMBL" id="POZ80211.1"/>
    </source>
</evidence>
<gene>
    <name evidence="3" type="ORF">C3743_40250</name>
</gene>
<feature type="region of interest" description="Disordered" evidence="2">
    <location>
        <begin position="47"/>
        <end position="76"/>
    </location>
</feature>
<dbReference type="Proteomes" id="UP000238655">
    <property type="component" value="Unassembled WGS sequence"/>
</dbReference>
<proteinExistence type="predicted"/>
<organism evidence="3 4">
    <name type="scientific">Burkholderia contaminans</name>
    <dbReference type="NCBI Taxonomy" id="488447"/>
    <lineage>
        <taxon>Bacteria</taxon>
        <taxon>Pseudomonadati</taxon>
        <taxon>Pseudomonadota</taxon>
        <taxon>Betaproteobacteria</taxon>
        <taxon>Burkholderiales</taxon>
        <taxon>Burkholderiaceae</taxon>
        <taxon>Burkholderia</taxon>
        <taxon>Burkholderia cepacia complex</taxon>
    </lineage>
</organism>
<accession>A0A2S5DM99</accession>
<comment type="caution">
    <text evidence="3">The sequence shown here is derived from an EMBL/GenBank/DDBJ whole genome shotgun (WGS) entry which is preliminary data.</text>
</comment>
<dbReference type="AlphaFoldDB" id="A0A2S5DM99"/>
<dbReference type="EMBL" id="PQVP01000006">
    <property type="protein sequence ID" value="POZ80211.1"/>
    <property type="molecule type" value="Genomic_DNA"/>
</dbReference>
<evidence type="ECO:0000256" key="1">
    <source>
        <dbReference type="SAM" id="Coils"/>
    </source>
</evidence>
<keyword evidence="1" id="KW-0175">Coiled coil</keyword>
<protein>
    <submittedName>
        <fullName evidence="3">Uncharacterized protein</fullName>
    </submittedName>
</protein>
<evidence type="ECO:0000313" key="4">
    <source>
        <dbReference type="Proteomes" id="UP000238655"/>
    </source>
</evidence>
<reference evidence="3 4" key="1">
    <citation type="submission" date="2018-01" db="EMBL/GenBank/DDBJ databases">
        <title>Successful Treatment of Persistent Burkholderia cepacia Bacteremia with Ceftazidime-Avibactam.</title>
        <authorList>
            <person name="Tamma P."/>
            <person name="Fan Y."/>
            <person name="Bergman Y."/>
            <person name="Sick-Samuels A."/>
            <person name="Hsu A."/>
            <person name="Timp W."/>
            <person name="Simner P."/>
        </authorList>
    </citation>
    <scope>NUCLEOTIDE SEQUENCE [LARGE SCALE GENOMIC DNA]</scope>
    <source>
        <strain evidence="3 4">170816</strain>
    </source>
</reference>